<dbReference type="EMBL" id="DS985251">
    <property type="protein sequence ID" value="EDV21854.1"/>
    <property type="molecule type" value="Genomic_DNA"/>
</dbReference>
<dbReference type="Gene3D" id="2.40.10.10">
    <property type="entry name" value="Trypsin-like serine proteases"/>
    <property type="match status" value="3"/>
</dbReference>
<dbReference type="EC" id="3.4.21.-" evidence="1"/>
<name>B3S5U4_TRIAD</name>
<dbReference type="InParanoid" id="B3S5U4"/>
<dbReference type="FunFam" id="2.40.10.10:FF:000448">
    <property type="match status" value="1"/>
</dbReference>
<evidence type="ECO:0000313" key="3">
    <source>
        <dbReference type="EMBL" id="EDV21854.1"/>
    </source>
</evidence>
<dbReference type="InterPro" id="IPR039245">
    <property type="entry name" value="TYSND1/DEG15"/>
</dbReference>
<dbReference type="GO" id="GO:0004252">
    <property type="term" value="F:serine-type endopeptidase activity"/>
    <property type="evidence" value="ECO:0000318"/>
    <property type="project" value="GO_Central"/>
</dbReference>
<dbReference type="FunCoup" id="B3S5U4">
    <property type="interactions" value="476"/>
</dbReference>
<dbReference type="GeneID" id="6756703"/>
<comment type="similarity">
    <text evidence="1">Belongs to the peptidase S1B family.</text>
</comment>
<dbReference type="KEGG" id="tad:TRIADDRAFT_59478"/>
<dbReference type="GO" id="GO:0016485">
    <property type="term" value="P:protein processing"/>
    <property type="evidence" value="ECO:0000318"/>
    <property type="project" value="GO_Central"/>
</dbReference>
<protein>
    <recommendedName>
        <fullName evidence="1">Peroxisomal leader peptide-processing protease</fullName>
        <ecNumber evidence="1">3.4.21.-</ecNumber>
    </recommendedName>
</protein>
<dbReference type="PhylomeDB" id="B3S5U4"/>
<accession>B3S5U4</accession>
<dbReference type="OrthoDB" id="17845at2759"/>
<keyword evidence="1" id="KW-0720">Serine protease</keyword>
<dbReference type="OMA" id="CWKSTEW"/>
<dbReference type="AlphaFoldDB" id="B3S5U4"/>
<dbReference type="eggNOG" id="KOG1320">
    <property type="taxonomic scope" value="Eukaryota"/>
</dbReference>
<keyword evidence="4" id="KW-1185">Reference proteome</keyword>
<feature type="region of interest" description="Disordered" evidence="2">
    <location>
        <begin position="117"/>
        <end position="146"/>
    </location>
</feature>
<dbReference type="Proteomes" id="UP000009022">
    <property type="component" value="Unassembled WGS sequence"/>
</dbReference>
<comment type="PTM">
    <text evidence="1">The full-lengh TYSND1 is the active the proteolytic processing of PTS1- and PTS2-proteins and in self-cleavage, and intermolecular self-cleavage of TYSND1 down-regulates its protease activity.</text>
</comment>
<dbReference type="InterPro" id="IPR009003">
    <property type="entry name" value="Peptidase_S1_PA"/>
</dbReference>
<evidence type="ECO:0000256" key="2">
    <source>
        <dbReference type="SAM" id="MobiDB-lite"/>
    </source>
</evidence>
<proteinExistence type="inferred from homology"/>
<dbReference type="GO" id="GO:0005777">
    <property type="term" value="C:peroxisome"/>
    <property type="evidence" value="ECO:0000318"/>
    <property type="project" value="GO_Central"/>
</dbReference>
<dbReference type="SUPFAM" id="SSF50494">
    <property type="entry name" value="Trypsin-like serine proteases"/>
    <property type="match status" value="2"/>
</dbReference>
<keyword evidence="1" id="KW-0645">Protease</keyword>
<evidence type="ECO:0000313" key="4">
    <source>
        <dbReference type="Proteomes" id="UP000009022"/>
    </source>
</evidence>
<dbReference type="InterPro" id="IPR043504">
    <property type="entry name" value="Peptidase_S1_PA_chymotrypsin"/>
</dbReference>
<reference evidence="3 4" key="1">
    <citation type="journal article" date="2008" name="Nature">
        <title>The Trichoplax genome and the nature of placozoans.</title>
        <authorList>
            <person name="Srivastava M."/>
            <person name="Begovic E."/>
            <person name="Chapman J."/>
            <person name="Putnam N.H."/>
            <person name="Hellsten U."/>
            <person name="Kawashima T."/>
            <person name="Kuo A."/>
            <person name="Mitros T."/>
            <person name="Salamov A."/>
            <person name="Carpenter M.L."/>
            <person name="Signorovitch A.Y."/>
            <person name="Moreno M.A."/>
            <person name="Kamm K."/>
            <person name="Grimwood J."/>
            <person name="Schmutz J."/>
            <person name="Shapiro H."/>
            <person name="Grigoriev I.V."/>
            <person name="Buss L.W."/>
            <person name="Schierwater B."/>
            <person name="Dellaporta S.L."/>
            <person name="Rokhsar D.S."/>
        </authorList>
    </citation>
    <scope>NUCLEOTIDE SEQUENCE [LARGE SCALE GENOMIC DNA]</scope>
    <source>
        <strain evidence="3 4">Grell-BS-1999</strain>
    </source>
</reference>
<dbReference type="Pfam" id="PF13365">
    <property type="entry name" value="Trypsin_2"/>
    <property type="match status" value="1"/>
</dbReference>
<gene>
    <name evidence="3" type="ORF">TRIADDRAFT_59478</name>
</gene>
<dbReference type="STRING" id="10228.B3S5U4"/>
<comment type="function">
    <text evidence="1">Peroxisomal protease that mediates both the removal of the leader peptide from proteins containing a PTS2 target sequence and processes several PTS1-containing proteins. Catalyzes the processing of PTS1-proteins involved in the peroxisomal beta-oxidation of fatty acids.</text>
</comment>
<dbReference type="FunFam" id="2.40.10.10:FF:000275">
    <property type="match status" value="1"/>
</dbReference>
<feature type="compositionally biased region" description="Basic and acidic residues" evidence="2">
    <location>
        <begin position="119"/>
        <end position="128"/>
    </location>
</feature>
<dbReference type="RefSeq" id="XP_002115491.1">
    <property type="nucleotide sequence ID" value="XM_002115455.1"/>
</dbReference>
<keyword evidence="1" id="KW-0378">Hydrolase</keyword>
<organism evidence="3 4">
    <name type="scientific">Trichoplax adhaerens</name>
    <name type="common">Trichoplax reptans</name>
    <dbReference type="NCBI Taxonomy" id="10228"/>
    <lineage>
        <taxon>Eukaryota</taxon>
        <taxon>Metazoa</taxon>
        <taxon>Placozoa</taxon>
        <taxon>Uniplacotomia</taxon>
        <taxon>Trichoplacea</taxon>
        <taxon>Trichoplacidae</taxon>
        <taxon>Trichoplax</taxon>
    </lineage>
</organism>
<dbReference type="GO" id="GO:0031998">
    <property type="term" value="P:regulation of fatty acid beta-oxidation"/>
    <property type="evidence" value="ECO:0000318"/>
    <property type="project" value="GO_Central"/>
</dbReference>
<dbReference type="CTD" id="6756703"/>
<comment type="subcellular location">
    <subcellularLocation>
        <location evidence="1">Peroxisome</location>
    </subcellularLocation>
</comment>
<sequence length="600" mass="66500">MLSNFAVVVRCIESYQNVRSCSGVVIDFERGLVLTSGSLLSCLIDTNAADRQSLATVDQLAKTLKFEIIVKLENNHSKSSSFMALKCQLRSRWYCRQVQEVLDNSMPSHRWSFTIPPEKQWDNMDDGTKAANTNPLAEENHSNQKSDPSVITQFLLLQITDTNKKFLNSDPIEMADRRLLKRGDVVEVISTPFGDSYPLIFYNSSTKGIISNICGKKNQLFLTDARCLAGSEGGAVVCKLAGQSKASLVGVVMSPFCFKDTEWTGFTLVVPIDLILTSLPSKHHPLVHDFMALKLPNSTRSNLTPNSDISFFDKVSSAVVYIQSLSSWGSGVVIDRYKGLIITCSHVVHPCNSNSDDDCNHGESDRKVRVLTTKPIKRWYNAVVLYPKQHCQVLDVAVIKILDFLPSQLSSISLCKSDSAISTGSDILIIGYGMFPPHTYEANEPTVTRGSIASICRINNKPMLIQTSAAIQCGTSGGALISKNTGELLGITVSKVKNVNSGGIYTYISFCIPVTRIYPQIVKYNQSKDISDLKMLSYQNDSAVGQLWLMKATAANYRQLDLRYTMQKILCEYSSRPHKQTLMISSCSRSEVLKGSYKKY</sequence>
<dbReference type="PANTHER" id="PTHR21004:SF0">
    <property type="entry name" value="PEROXISOMAL LEADER PEPTIDE-PROCESSING PROTEASE"/>
    <property type="match status" value="1"/>
</dbReference>
<keyword evidence="1" id="KW-0576">Peroxisome</keyword>
<dbReference type="PANTHER" id="PTHR21004">
    <property type="entry name" value="SERINE PROTEASE-RELATED"/>
    <property type="match status" value="1"/>
</dbReference>
<evidence type="ECO:0000256" key="1">
    <source>
        <dbReference type="PIRNR" id="PIRNR037989"/>
    </source>
</evidence>
<dbReference type="HOGENOM" id="CLU_034855_1_0_1"/>